<dbReference type="GO" id="GO:0008803">
    <property type="term" value="F:bis(5'-nucleosyl)-tetraphosphatase (symmetrical) activity"/>
    <property type="evidence" value="ECO:0007669"/>
    <property type="project" value="UniProtKB-EC"/>
</dbReference>
<dbReference type="RefSeq" id="WP_089654330.1">
    <property type="nucleotide sequence ID" value="NZ_FNIZ01000022.1"/>
</dbReference>
<dbReference type="Pfam" id="PF01966">
    <property type="entry name" value="HD"/>
    <property type="match status" value="1"/>
</dbReference>
<dbReference type="GO" id="GO:0046872">
    <property type="term" value="F:metal ion binding"/>
    <property type="evidence" value="ECO:0007669"/>
    <property type="project" value="UniProtKB-KW"/>
</dbReference>
<keyword evidence="5" id="KW-0408">Iron</keyword>
<dbReference type="NCBIfam" id="TIGR00488">
    <property type="entry name" value="bis(5'-nucleosyl)-tetraphosphatase (symmetrical) YqeK"/>
    <property type="match status" value="1"/>
</dbReference>
<proteinExistence type="predicted"/>
<sequence>MKISREEALEYVRPALKTSRYEHTVRVTDQAVELAERFHANVKKAELAAAFHDYAKYKPVKLMERWIESDRRLPKALLDYHHELWHGPVGALMLEQEVGLTDGEIISAISCHTTGKKHMSTLDKVVFLADYIEPGREFPGVDQVRNKAEENLDEACALALKNTIIFLIGKERTVYPDTFHAYNDLI</sequence>
<evidence type="ECO:0000256" key="2">
    <source>
        <dbReference type="ARBA" id="ARBA00022723"/>
    </source>
</evidence>
<dbReference type="AlphaFoldDB" id="A0A1H0TRF1"/>
<gene>
    <name evidence="8" type="ORF">SAMN05421677_12259</name>
</gene>
<dbReference type="Proteomes" id="UP000198860">
    <property type="component" value="Unassembled WGS sequence"/>
</dbReference>
<dbReference type="SUPFAM" id="SSF109604">
    <property type="entry name" value="HD-domain/PDEase-like"/>
    <property type="match status" value="1"/>
</dbReference>
<dbReference type="OrthoDB" id="9782134at2"/>
<accession>A0A1H0TRF1</accession>
<dbReference type="CDD" id="cd00077">
    <property type="entry name" value="HDc"/>
    <property type="match status" value="1"/>
</dbReference>
<comment type="catalytic activity">
    <reaction evidence="6">
        <text>P(1),P(4)-bis(5'-adenosyl) tetraphosphate + H2O = 2 ADP + 2 H(+)</text>
        <dbReference type="Rhea" id="RHEA:24252"/>
        <dbReference type="ChEBI" id="CHEBI:15377"/>
        <dbReference type="ChEBI" id="CHEBI:15378"/>
        <dbReference type="ChEBI" id="CHEBI:58141"/>
        <dbReference type="ChEBI" id="CHEBI:456216"/>
        <dbReference type="EC" id="3.6.1.41"/>
    </reaction>
</comment>
<keyword evidence="3" id="KW-0547">Nucleotide-binding</keyword>
<evidence type="ECO:0000256" key="6">
    <source>
        <dbReference type="ARBA" id="ARBA00049417"/>
    </source>
</evidence>
<feature type="domain" description="HD" evidence="7">
    <location>
        <begin position="20"/>
        <end position="135"/>
    </location>
</feature>
<evidence type="ECO:0000259" key="7">
    <source>
        <dbReference type="PROSITE" id="PS51831"/>
    </source>
</evidence>
<dbReference type="InterPro" id="IPR051094">
    <property type="entry name" value="Diverse_Catalytic_Enzymes"/>
</dbReference>
<evidence type="ECO:0000256" key="4">
    <source>
        <dbReference type="ARBA" id="ARBA00022801"/>
    </source>
</evidence>
<evidence type="ECO:0000256" key="5">
    <source>
        <dbReference type="ARBA" id="ARBA00023004"/>
    </source>
</evidence>
<dbReference type="Gene3D" id="1.10.3210.10">
    <property type="entry name" value="Hypothetical protein af1432"/>
    <property type="match status" value="1"/>
</dbReference>
<keyword evidence="2" id="KW-0479">Metal-binding</keyword>
<organism evidence="8 9">
    <name type="scientific">Halobacillus aidingensis</name>
    <dbReference type="NCBI Taxonomy" id="240303"/>
    <lineage>
        <taxon>Bacteria</taxon>
        <taxon>Bacillati</taxon>
        <taxon>Bacillota</taxon>
        <taxon>Bacilli</taxon>
        <taxon>Bacillales</taxon>
        <taxon>Bacillaceae</taxon>
        <taxon>Halobacillus</taxon>
    </lineage>
</organism>
<dbReference type="InterPro" id="IPR006674">
    <property type="entry name" value="HD_domain"/>
</dbReference>
<protein>
    <recommendedName>
        <fullName evidence="1">bis(5'-nucleosyl)-tetraphosphatase (symmetrical)</fullName>
        <ecNumber evidence="1">3.6.1.41</ecNumber>
    </recommendedName>
</protein>
<dbReference type="GO" id="GO:0000166">
    <property type="term" value="F:nucleotide binding"/>
    <property type="evidence" value="ECO:0007669"/>
    <property type="project" value="UniProtKB-KW"/>
</dbReference>
<evidence type="ECO:0000313" key="8">
    <source>
        <dbReference type="EMBL" id="SDP56607.1"/>
    </source>
</evidence>
<evidence type="ECO:0000256" key="1">
    <source>
        <dbReference type="ARBA" id="ARBA00012506"/>
    </source>
</evidence>
<name>A0A1H0TRF1_HALAD</name>
<dbReference type="PANTHER" id="PTHR35795:SF1">
    <property type="entry name" value="BIS(5'-NUCLEOSYL)-TETRAPHOSPHATASE, SYMMETRICAL"/>
    <property type="match status" value="1"/>
</dbReference>
<dbReference type="EMBL" id="FNIZ01000022">
    <property type="protein sequence ID" value="SDP56607.1"/>
    <property type="molecule type" value="Genomic_DNA"/>
</dbReference>
<keyword evidence="4 8" id="KW-0378">Hydrolase</keyword>
<dbReference type="InterPro" id="IPR005249">
    <property type="entry name" value="YqeK"/>
</dbReference>
<evidence type="ECO:0000313" key="9">
    <source>
        <dbReference type="Proteomes" id="UP000198860"/>
    </source>
</evidence>
<dbReference type="EC" id="3.6.1.41" evidence="1"/>
<keyword evidence="9" id="KW-1185">Reference proteome</keyword>
<reference evidence="9" key="1">
    <citation type="submission" date="2016-10" db="EMBL/GenBank/DDBJ databases">
        <authorList>
            <person name="Varghese N."/>
            <person name="Submissions S."/>
        </authorList>
    </citation>
    <scope>NUCLEOTIDE SEQUENCE [LARGE SCALE GENOMIC DNA]</scope>
    <source>
        <strain evidence="9">CGMCC 1.3703</strain>
    </source>
</reference>
<dbReference type="SMART" id="SM00471">
    <property type="entry name" value="HDc"/>
    <property type="match status" value="1"/>
</dbReference>
<dbReference type="PROSITE" id="PS51831">
    <property type="entry name" value="HD"/>
    <property type="match status" value="1"/>
</dbReference>
<dbReference type="InterPro" id="IPR003607">
    <property type="entry name" value="HD/PDEase_dom"/>
</dbReference>
<dbReference type="STRING" id="240303.SAMN05421677_12259"/>
<dbReference type="PANTHER" id="PTHR35795">
    <property type="entry name" value="SLR1885 PROTEIN"/>
    <property type="match status" value="1"/>
</dbReference>
<evidence type="ECO:0000256" key="3">
    <source>
        <dbReference type="ARBA" id="ARBA00022741"/>
    </source>
</evidence>